<dbReference type="Proteomes" id="UP000789570">
    <property type="component" value="Unassembled WGS sequence"/>
</dbReference>
<dbReference type="InterPro" id="IPR009057">
    <property type="entry name" value="Homeodomain-like_sf"/>
</dbReference>
<feature type="non-terminal residue" evidence="1">
    <location>
        <position position="1"/>
    </location>
</feature>
<name>A0A9N9N8Q4_9GLOM</name>
<keyword evidence="2" id="KW-1185">Reference proteome</keyword>
<dbReference type="Pfam" id="PF13384">
    <property type="entry name" value="HTH_23"/>
    <property type="match status" value="1"/>
</dbReference>
<reference evidence="1" key="1">
    <citation type="submission" date="2021-06" db="EMBL/GenBank/DDBJ databases">
        <authorList>
            <person name="Kallberg Y."/>
            <person name="Tangrot J."/>
            <person name="Rosling A."/>
        </authorList>
    </citation>
    <scope>NUCLEOTIDE SEQUENCE</scope>
    <source>
        <strain evidence="1">UK204</strain>
    </source>
</reference>
<dbReference type="OrthoDB" id="10474662at2759"/>
<evidence type="ECO:0000313" key="2">
    <source>
        <dbReference type="Proteomes" id="UP000789570"/>
    </source>
</evidence>
<accession>A0A9N9N8Q4</accession>
<dbReference type="Gene3D" id="1.10.10.10">
    <property type="entry name" value="Winged helix-like DNA-binding domain superfamily/Winged helix DNA-binding domain"/>
    <property type="match status" value="1"/>
</dbReference>
<comment type="caution">
    <text evidence="1">The sequence shown here is derived from an EMBL/GenBank/DDBJ whole genome shotgun (WGS) entry which is preliminary data.</text>
</comment>
<protein>
    <submittedName>
        <fullName evidence="1">9456_t:CDS:1</fullName>
    </submittedName>
</protein>
<organism evidence="1 2">
    <name type="scientific">Funneliformis caledonium</name>
    <dbReference type="NCBI Taxonomy" id="1117310"/>
    <lineage>
        <taxon>Eukaryota</taxon>
        <taxon>Fungi</taxon>
        <taxon>Fungi incertae sedis</taxon>
        <taxon>Mucoromycota</taxon>
        <taxon>Glomeromycotina</taxon>
        <taxon>Glomeromycetes</taxon>
        <taxon>Glomerales</taxon>
        <taxon>Glomeraceae</taxon>
        <taxon>Funneliformis</taxon>
    </lineage>
</organism>
<gene>
    <name evidence="1" type="ORF">FCALED_LOCUS13924</name>
</gene>
<dbReference type="InterPro" id="IPR036388">
    <property type="entry name" value="WH-like_DNA-bd_sf"/>
</dbReference>
<sequence>EKSLSGLSCRIIAKHLGVSKSSVSRIIQYFQEFCCVEKVPCFRKTAIVGYR</sequence>
<evidence type="ECO:0000313" key="1">
    <source>
        <dbReference type="EMBL" id="CAG8711223.1"/>
    </source>
</evidence>
<dbReference type="SUPFAM" id="SSF46689">
    <property type="entry name" value="Homeodomain-like"/>
    <property type="match status" value="1"/>
</dbReference>
<dbReference type="AlphaFoldDB" id="A0A9N9N8Q4"/>
<proteinExistence type="predicted"/>
<dbReference type="EMBL" id="CAJVPQ010008925">
    <property type="protein sequence ID" value="CAG8711223.1"/>
    <property type="molecule type" value="Genomic_DNA"/>
</dbReference>